<keyword evidence="4" id="KW-0175">Coiled coil</keyword>
<dbReference type="Proteomes" id="UP000267535">
    <property type="component" value="Unassembled WGS sequence"/>
</dbReference>
<evidence type="ECO:0000256" key="1">
    <source>
        <dbReference type="ARBA" id="ARBA00004683"/>
    </source>
</evidence>
<feature type="coiled-coil region" evidence="4">
    <location>
        <begin position="260"/>
        <end position="297"/>
    </location>
</feature>
<keyword evidence="6" id="KW-1185">Reference proteome</keyword>
<evidence type="ECO:0000313" key="6">
    <source>
        <dbReference type="Proteomes" id="UP000267535"/>
    </source>
</evidence>
<keyword evidence="3" id="KW-0583">PHB biosynthesis</keyword>
<evidence type="ECO:0000256" key="3">
    <source>
        <dbReference type="ARBA" id="ARBA00022752"/>
    </source>
</evidence>
<dbReference type="RefSeq" id="WP_124927250.1">
    <property type="nucleotide sequence ID" value="NZ_BMOH01000008.1"/>
</dbReference>
<reference evidence="5 6" key="1">
    <citation type="submission" date="2018-11" db="EMBL/GenBank/DDBJ databases">
        <title>The draft genome sequence of Amphritea balenae JAMM 1525T.</title>
        <authorList>
            <person name="Fang Z."/>
            <person name="Zhang Y."/>
            <person name="Han X."/>
        </authorList>
    </citation>
    <scope>NUCLEOTIDE SEQUENCE [LARGE SCALE GENOMIC DNA]</scope>
    <source>
        <strain evidence="5 6">JAMM 1525</strain>
    </source>
</reference>
<dbReference type="InterPro" id="IPR010123">
    <property type="entry name" value="PHA_synth_III_E"/>
</dbReference>
<protein>
    <recommendedName>
        <fullName evidence="2">Poly(3-hydroxyalkanoate) polymerase subunit PhaE</fullName>
    </recommendedName>
</protein>
<dbReference type="EMBL" id="RQXV01000010">
    <property type="protein sequence ID" value="RRC97754.1"/>
    <property type="molecule type" value="Genomic_DNA"/>
</dbReference>
<accession>A0A3P1SLD8</accession>
<dbReference type="Pfam" id="PF09712">
    <property type="entry name" value="PHA_synth_III_E"/>
    <property type="match status" value="1"/>
</dbReference>
<dbReference type="GO" id="GO:0042619">
    <property type="term" value="P:poly-hydroxybutyrate biosynthetic process"/>
    <property type="evidence" value="ECO:0007669"/>
    <property type="project" value="UniProtKB-KW"/>
</dbReference>
<dbReference type="UniPathway" id="UPA00917"/>
<comment type="caution">
    <text evidence="5">The sequence shown here is derived from an EMBL/GenBank/DDBJ whole genome shotgun (WGS) entry which is preliminary data.</text>
</comment>
<evidence type="ECO:0000313" key="5">
    <source>
        <dbReference type="EMBL" id="RRC97754.1"/>
    </source>
</evidence>
<name>A0A3P1SLD8_9GAMM</name>
<gene>
    <name evidence="5" type="ORF">EHS89_16385</name>
</gene>
<evidence type="ECO:0000256" key="2">
    <source>
        <dbReference type="ARBA" id="ARBA00019066"/>
    </source>
</evidence>
<dbReference type="AlphaFoldDB" id="A0A3P1SLD8"/>
<proteinExistence type="predicted"/>
<sequence>MADYSGTDTDNWLKEQLQRWQDIAQGGTPGSNEQWHNFINSFDSQSFPDLSEQQAGLLDLVKRQSDHYTTFSETLLNPDASAFDPEQLSEQFQHYMQQQCNEMLGQQWNLPEPFTSLIKSTPLTAESIKKLPLRELLEKLAQSPDIATGPYNATQMRDISQAMLDYQDALGGYLEHYDQIFNQTGAKLKQILAQEETRIESVKALHNLWVDCYETAYKETVFTDSYQSSHGRISNSLMQVRKQAFNSRDKKLQEFGFVTREELNSTLKKQHRMRKQLRQQQQEIEALKQLVGDLQQQLAPPAKKKSTRQGK</sequence>
<comment type="pathway">
    <text evidence="1">Biopolymer metabolism; poly-(R)-3-hydroxybutanoate biosynthesis.</text>
</comment>
<organism evidence="5 6">
    <name type="scientific">Amphritea balenae</name>
    <dbReference type="NCBI Taxonomy" id="452629"/>
    <lineage>
        <taxon>Bacteria</taxon>
        <taxon>Pseudomonadati</taxon>
        <taxon>Pseudomonadota</taxon>
        <taxon>Gammaproteobacteria</taxon>
        <taxon>Oceanospirillales</taxon>
        <taxon>Oceanospirillaceae</taxon>
        <taxon>Amphritea</taxon>
    </lineage>
</organism>
<evidence type="ECO:0000256" key="4">
    <source>
        <dbReference type="SAM" id="Coils"/>
    </source>
</evidence>
<dbReference type="OrthoDB" id="6115526at2"/>